<evidence type="ECO:0000313" key="2">
    <source>
        <dbReference type="Proteomes" id="UP000317369"/>
    </source>
</evidence>
<dbReference type="Proteomes" id="UP000317369">
    <property type="component" value="Chromosome"/>
</dbReference>
<organism evidence="1 2">
    <name type="scientific">Poriferisphaera corsica</name>
    <dbReference type="NCBI Taxonomy" id="2528020"/>
    <lineage>
        <taxon>Bacteria</taxon>
        <taxon>Pseudomonadati</taxon>
        <taxon>Planctomycetota</taxon>
        <taxon>Phycisphaerae</taxon>
        <taxon>Phycisphaerales</taxon>
        <taxon>Phycisphaeraceae</taxon>
        <taxon>Poriferisphaera</taxon>
    </lineage>
</organism>
<sequence length="41" mass="4579">MIRLENRKNRQVVKVLVQDLGVDVGPDAPVNMAKEPGEAYE</sequence>
<reference evidence="1 2" key="1">
    <citation type="submission" date="2019-02" db="EMBL/GenBank/DDBJ databases">
        <title>Deep-cultivation of Planctomycetes and their phenomic and genomic characterization uncovers novel biology.</title>
        <authorList>
            <person name="Wiegand S."/>
            <person name="Jogler M."/>
            <person name="Boedeker C."/>
            <person name="Pinto D."/>
            <person name="Vollmers J."/>
            <person name="Rivas-Marin E."/>
            <person name="Kohn T."/>
            <person name="Peeters S.H."/>
            <person name="Heuer A."/>
            <person name="Rast P."/>
            <person name="Oberbeckmann S."/>
            <person name="Bunk B."/>
            <person name="Jeske O."/>
            <person name="Meyerdierks A."/>
            <person name="Storesund J.E."/>
            <person name="Kallscheuer N."/>
            <person name="Luecker S."/>
            <person name="Lage O.M."/>
            <person name="Pohl T."/>
            <person name="Merkel B.J."/>
            <person name="Hornburger P."/>
            <person name="Mueller R.-W."/>
            <person name="Bruemmer F."/>
            <person name="Labrenz M."/>
            <person name="Spormann A.M."/>
            <person name="Op den Camp H."/>
            <person name="Overmann J."/>
            <person name="Amann R."/>
            <person name="Jetten M.S.M."/>
            <person name="Mascher T."/>
            <person name="Medema M.H."/>
            <person name="Devos D.P."/>
            <person name="Kaster A.-K."/>
            <person name="Ovreas L."/>
            <person name="Rohde M."/>
            <person name="Galperin M.Y."/>
            <person name="Jogler C."/>
        </authorList>
    </citation>
    <scope>NUCLEOTIDE SEQUENCE [LARGE SCALE GENOMIC DNA]</scope>
    <source>
        <strain evidence="1 2">KS4</strain>
    </source>
</reference>
<dbReference type="EMBL" id="CP036425">
    <property type="protein sequence ID" value="QDU34606.1"/>
    <property type="molecule type" value="Genomic_DNA"/>
</dbReference>
<dbReference type="AlphaFoldDB" id="A0A517YWK7"/>
<proteinExistence type="predicted"/>
<keyword evidence="2" id="KW-1185">Reference proteome</keyword>
<dbReference type="KEGG" id="pcor:KS4_26770"/>
<protein>
    <submittedName>
        <fullName evidence="1">Uncharacterized protein</fullName>
    </submittedName>
</protein>
<accession>A0A517YWK7</accession>
<evidence type="ECO:0000313" key="1">
    <source>
        <dbReference type="EMBL" id="QDU34606.1"/>
    </source>
</evidence>
<name>A0A517YWK7_9BACT</name>
<gene>
    <name evidence="1" type="ORF">KS4_26770</name>
</gene>